<keyword evidence="4 11" id="KW-0808">Transferase</keyword>
<evidence type="ECO:0000256" key="5">
    <source>
        <dbReference type="ARBA" id="ARBA00022727"/>
    </source>
</evidence>
<reference evidence="13" key="1">
    <citation type="submission" date="2020-10" db="EMBL/GenBank/DDBJ databases">
        <authorList>
            <person name="Gilroy R."/>
        </authorList>
    </citation>
    <scope>NUCLEOTIDE SEQUENCE</scope>
    <source>
        <strain evidence="13">23406</strain>
    </source>
</reference>
<keyword evidence="6 11" id="KW-0547">Nucleotide-binding</keyword>
<dbReference type="FunFam" id="3.40.50.300:FF:000225">
    <property type="entry name" value="Thymidylate kinase"/>
    <property type="match status" value="1"/>
</dbReference>
<name>A0A9D1NBS0_9FIRM</name>
<dbReference type="PANTHER" id="PTHR10344">
    <property type="entry name" value="THYMIDYLATE KINASE"/>
    <property type="match status" value="1"/>
</dbReference>
<proteinExistence type="inferred from homology"/>
<evidence type="ECO:0000256" key="3">
    <source>
        <dbReference type="ARBA" id="ARBA00017144"/>
    </source>
</evidence>
<dbReference type="NCBIfam" id="TIGR00041">
    <property type="entry name" value="DTMP_kinase"/>
    <property type="match status" value="1"/>
</dbReference>
<evidence type="ECO:0000256" key="10">
    <source>
        <dbReference type="ARBA" id="ARBA00057735"/>
    </source>
</evidence>
<gene>
    <name evidence="11 13" type="primary">tmk</name>
    <name evidence="13" type="ORF">IAB14_03665</name>
</gene>
<feature type="binding site" evidence="11">
    <location>
        <begin position="10"/>
        <end position="17"/>
    </location>
    <ligand>
        <name>ATP</name>
        <dbReference type="ChEBI" id="CHEBI:30616"/>
    </ligand>
</feature>
<evidence type="ECO:0000256" key="1">
    <source>
        <dbReference type="ARBA" id="ARBA00009776"/>
    </source>
</evidence>
<dbReference type="AlphaFoldDB" id="A0A9D1NBS0"/>
<comment type="caution">
    <text evidence="13">The sequence shown here is derived from an EMBL/GenBank/DDBJ whole genome shotgun (WGS) entry which is preliminary data.</text>
</comment>
<dbReference type="GO" id="GO:0006233">
    <property type="term" value="P:dTDP biosynthetic process"/>
    <property type="evidence" value="ECO:0007669"/>
    <property type="project" value="InterPro"/>
</dbReference>
<dbReference type="EMBL" id="DVOH01000024">
    <property type="protein sequence ID" value="HIV00197.1"/>
    <property type="molecule type" value="Genomic_DNA"/>
</dbReference>
<comment type="similarity">
    <text evidence="1 11">Belongs to the thymidylate kinase family.</text>
</comment>
<dbReference type="InterPro" id="IPR018095">
    <property type="entry name" value="Thymidylate_kin_CS"/>
</dbReference>
<organism evidence="13 14">
    <name type="scientific">Candidatus Stercoripulliclostridium merdipullorum</name>
    <dbReference type="NCBI Taxonomy" id="2840952"/>
    <lineage>
        <taxon>Bacteria</taxon>
        <taxon>Bacillati</taxon>
        <taxon>Bacillota</taxon>
        <taxon>Clostridia</taxon>
        <taxon>Eubacteriales</taxon>
        <taxon>Candidatus Stercoripulliclostridium</taxon>
    </lineage>
</organism>
<feature type="domain" description="Thymidylate kinase-like" evidence="12">
    <location>
        <begin position="8"/>
        <end position="197"/>
    </location>
</feature>
<dbReference type="GO" id="GO:0004798">
    <property type="term" value="F:dTMP kinase activity"/>
    <property type="evidence" value="ECO:0007669"/>
    <property type="project" value="UniProtKB-UniRule"/>
</dbReference>
<keyword evidence="5 11" id="KW-0545">Nucleotide biosynthesis</keyword>
<dbReference type="CDD" id="cd01672">
    <property type="entry name" value="TMPK"/>
    <property type="match status" value="1"/>
</dbReference>
<dbReference type="Pfam" id="PF02223">
    <property type="entry name" value="Thymidylate_kin"/>
    <property type="match status" value="1"/>
</dbReference>
<evidence type="ECO:0000256" key="4">
    <source>
        <dbReference type="ARBA" id="ARBA00022679"/>
    </source>
</evidence>
<evidence type="ECO:0000256" key="6">
    <source>
        <dbReference type="ARBA" id="ARBA00022741"/>
    </source>
</evidence>
<comment type="function">
    <text evidence="10 11">Phosphorylation of dTMP to form dTDP in both de novo and salvage pathways of dTTP synthesis.</text>
</comment>
<sequence length="208" mass="23379">MNGKLITFEGCEGVGKSTQLRLLKEYLERTGQSAVFTREPGGTPIAEEIRSMLLYKNFEISPVVEAYLFATARADHVNRVILPALEQGKLVVCDRYLDSSLAYQGVARGLGIDTVLAYNRYAVQTCMPDYTVFLKMDPLHSWRKQKGKTVEGDRMEQEDAAFHSAVYRGFLELEQRYPERYLTIVPQEDKLATHAAIVGALVAKRVIG</sequence>
<evidence type="ECO:0000313" key="13">
    <source>
        <dbReference type="EMBL" id="HIV00197.1"/>
    </source>
</evidence>
<evidence type="ECO:0000256" key="11">
    <source>
        <dbReference type="HAMAP-Rule" id="MF_00165"/>
    </source>
</evidence>
<dbReference type="GO" id="GO:0005829">
    <property type="term" value="C:cytosol"/>
    <property type="evidence" value="ECO:0007669"/>
    <property type="project" value="TreeGrafter"/>
</dbReference>
<dbReference type="PANTHER" id="PTHR10344:SF4">
    <property type="entry name" value="UMP-CMP KINASE 2, MITOCHONDRIAL"/>
    <property type="match status" value="1"/>
</dbReference>
<dbReference type="PROSITE" id="PS01331">
    <property type="entry name" value="THYMIDYLATE_KINASE"/>
    <property type="match status" value="1"/>
</dbReference>
<dbReference type="GO" id="GO:0005524">
    <property type="term" value="F:ATP binding"/>
    <property type="evidence" value="ECO:0007669"/>
    <property type="project" value="UniProtKB-UniRule"/>
</dbReference>
<dbReference type="InterPro" id="IPR039430">
    <property type="entry name" value="Thymidylate_kin-like_dom"/>
</dbReference>
<keyword evidence="7 11" id="KW-0418">Kinase</keyword>
<evidence type="ECO:0000256" key="7">
    <source>
        <dbReference type="ARBA" id="ARBA00022777"/>
    </source>
</evidence>
<dbReference type="HAMAP" id="MF_00165">
    <property type="entry name" value="Thymidylate_kinase"/>
    <property type="match status" value="1"/>
</dbReference>
<reference evidence="13" key="2">
    <citation type="journal article" date="2021" name="PeerJ">
        <title>Extensive microbial diversity within the chicken gut microbiome revealed by metagenomics and culture.</title>
        <authorList>
            <person name="Gilroy R."/>
            <person name="Ravi A."/>
            <person name="Getino M."/>
            <person name="Pursley I."/>
            <person name="Horton D.L."/>
            <person name="Alikhan N.F."/>
            <person name="Baker D."/>
            <person name="Gharbi K."/>
            <person name="Hall N."/>
            <person name="Watson M."/>
            <person name="Adriaenssens E.M."/>
            <person name="Foster-Nyarko E."/>
            <person name="Jarju S."/>
            <person name="Secka A."/>
            <person name="Antonio M."/>
            <person name="Oren A."/>
            <person name="Chaudhuri R.R."/>
            <person name="La Ragione R."/>
            <person name="Hildebrand F."/>
            <person name="Pallen M.J."/>
        </authorList>
    </citation>
    <scope>NUCLEOTIDE SEQUENCE</scope>
    <source>
        <strain evidence="13">23406</strain>
    </source>
</reference>
<dbReference type="EC" id="2.7.4.9" evidence="2 11"/>
<dbReference type="GO" id="GO:0006235">
    <property type="term" value="P:dTTP biosynthetic process"/>
    <property type="evidence" value="ECO:0007669"/>
    <property type="project" value="UniProtKB-UniRule"/>
</dbReference>
<accession>A0A9D1NBS0</accession>
<protein>
    <recommendedName>
        <fullName evidence="3 11">Thymidylate kinase</fullName>
        <ecNumber evidence="2 11">2.7.4.9</ecNumber>
    </recommendedName>
    <alternativeName>
        <fullName evidence="11">dTMP kinase</fullName>
    </alternativeName>
</protein>
<dbReference type="Gene3D" id="3.40.50.300">
    <property type="entry name" value="P-loop containing nucleotide triphosphate hydrolases"/>
    <property type="match status" value="1"/>
</dbReference>
<evidence type="ECO:0000256" key="2">
    <source>
        <dbReference type="ARBA" id="ARBA00012980"/>
    </source>
</evidence>
<dbReference type="SUPFAM" id="SSF52540">
    <property type="entry name" value="P-loop containing nucleoside triphosphate hydrolases"/>
    <property type="match status" value="1"/>
</dbReference>
<dbReference type="GO" id="GO:0006227">
    <property type="term" value="P:dUDP biosynthetic process"/>
    <property type="evidence" value="ECO:0007669"/>
    <property type="project" value="TreeGrafter"/>
</dbReference>
<evidence type="ECO:0000256" key="9">
    <source>
        <dbReference type="ARBA" id="ARBA00048743"/>
    </source>
</evidence>
<evidence type="ECO:0000259" key="12">
    <source>
        <dbReference type="Pfam" id="PF02223"/>
    </source>
</evidence>
<keyword evidence="8 11" id="KW-0067">ATP-binding</keyword>
<evidence type="ECO:0000256" key="8">
    <source>
        <dbReference type="ARBA" id="ARBA00022840"/>
    </source>
</evidence>
<evidence type="ECO:0000313" key="14">
    <source>
        <dbReference type="Proteomes" id="UP000886891"/>
    </source>
</evidence>
<dbReference type="InterPro" id="IPR027417">
    <property type="entry name" value="P-loop_NTPase"/>
</dbReference>
<comment type="catalytic activity">
    <reaction evidence="9 11">
        <text>dTMP + ATP = dTDP + ADP</text>
        <dbReference type="Rhea" id="RHEA:13517"/>
        <dbReference type="ChEBI" id="CHEBI:30616"/>
        <dbReference type="ChEBI" id="CHEBI:58369"/>
        <dbReference type="ChEBI" id="CHEBI:63528"/>
        <dbReference type="ChEBI" id="CHEBI:456216"/>
        <dbReference type="EC" id="2.7.4.9"/>
    </reaction>
</comment>
<dbReference type="Proteomes" id="UP000886891">
    <property type="component" value="Unassembled WGS sequence"/>
</dbReference>
<dbReference type="InterPro" id="IPR018094">
    <property type="entry name" value="Thymidylate_kinase"/>
</dbReference>